<dbReference type="EMBL" id="JAGETV010000025">
    <property type="protein sequence ID" value="MBO1928081.1"/>
    <property type="molecule type" value="Genomic_DNA"/>
</dbReference>
<feature type="transmembrane region" description="Helical" evidence="1">
    <location>
        <begin position="6"/>
        <end position="27"/>
    </location>
</feature>
<organism evidence="2 3">
    <name type="scientific">Thiomicrorhabdus marina</name>
    <dbReference type="NCBI Taxonomy" id="2818442"/>
    <lineage>
        <taxon>Bacteria</taxon>
        <taxon>Pseudomonadati</taxon>
        <taxon>Pseudomonadota</taxon>
        <taxon>Gammaproteobacteria</taxon>
        <taxon>Thiotrichales</taxon>
        <taxon>Piscirickettsiaceae</taxon>
        <taxon>Thiomicrorhabdus</taxon>
    </lineage>
</organism>
<keyword evidence="1" id="KW-1133">Transmembrane helix</keyword>
<keyword evidence="1" id="KW-0812">Transmembrane</keyword>
<name>A0ABS3Q704_9GAMM</name>
<keyword evidence="1" id="KW-0472">Membrane</keyword>
<comment type="caution">
    <text evidence="2">The sequence shown here is derived from an EMBL/GenBank/DDBJ whole genome shotgun (WGS) entry which is preliminary data.</text>
</comment>
<proteinExistence type="predicted"/>
<gene>
    <name evidence="2" type="ORF">J3998_10885</name>
</gene>
<evidence type="ECO:0000313" key="2">
    <source>
        <dbReference type="EMBL" id="MBO1928081.1"/>
    </source>
</evidence>
<evidence type="ECO:0000313" key="3">
    <source>
        <dbReference type="Proteomes" id="UP000664835"/>
    </source>
</evidence>
<accession>A0ABS3Q704</accession>
<dbReference type="Proteomes" id="UP000664835">
    <property type="component" value="Unassembled WGS sequence"/>
</dbReference>
<evidence type="ECO:0000256" key="1">
    <source>
        <dbReference type="SAM" id="Phobius"/>
    </source>
</evidence>
<reference evidence="2 3" key="1">
    <citation type="submission" date="2021-03" db="EMBL/GenBank/DDBJ databases">
        <title>Thiomicrorhabdus sp.nov.,novel sulfur-oxidizing bacteria isolated from coastal sediment.</title>
        <authorList>
            <person name="Liu X."/>
        </authorList>
    </citation>
    <scope>NUCLEOTIDE SEQUENCE [LARGE SCALE GENOMIC DNA]</scope>
    <source>
        <strain evidence="2 3">6S2-11</strain>
    </source>
</reference>
<dbReference type="RefSeq" id="WP_208150696.1">
    <property type="nucleotide sequence ID" value="NZ_JAGETV010000025.1"/>
</dbReference>
<sequence>MMRLFGFISIIVWIVIFIALAIMFDWFNSREVARDSLVAAEEIIQYLEQTGDGAQGVMESVSDGAKDVKEGVEKAVE</sequence>
<protein>
    <submittedName>
        <fullName evidence="2">Uncharacterized protein</fullName>
    </submittedName>
</protein>
<keyword evidence="3" id="KW-1185">Reference proteome</keyword>